<dbReference type="InterPro" id="IPR018060">
    <property type="entry name" value="HTH_AraC"/>
</dbReference>
<dbReference type="Proteomes" id="UP001597063">
    <property type="component" value="Unassembled WGS sequence"/>
</dbReference>
<evidence type="ECO:0000256" key="3">
    <source>
        <dbReference type="ARBA" id="ARBA00023163"/>
    </source>
</evidence>
<keyword evidence="3" id="KW-0804">Transcription</keyword>
<dbReference type="Gene3D" id="1.10.10.60">
    <property type="entry name" value="Homeodomain-like"/>
    <property type="match status" value="1"/>
</dbReference>
<dbReference type="PANTHER" id="PTHR46796">
    <property type="entry name" value="HTH-TYPE TRANSCRIPTIONAL ACTIVATOR RHAS-RELATED"/>
    <property type="match status" value="1"/>
</dbReference>
<evidence type="ECO:0000256" key="1">
    <source>
        <dbReference type="ARBA" id="ARBA00023015"/>
    </source>
</evidence>
<dbReference type="InterPro" id="IPR050204">
    <property type="entry name" value="AraC_XylS_family_regulators"/>
</dbReference>
<evidence type="ECO:0000259" key="4">
    <source>
        <dbReference type="PROSITE" id="PS01124"/>
    </source>
</evidence>
<dbReference type="InterPro" id="IPR018062">
    <property type="entry name" value="HTH_AraC-typ_CS"/>
</dbReference>
<dbReference type="PROSITE" id="PS00041">
    <property type="entry name" value="HTH_ARAC_FAMILY_1"/>
    <property type="match status" value="1"/>
</dbReference>
<dbReference type="EMBL" id="JBHTGP010000003">
    <property type="protein sequence ID" value="MFD0684477.1"/>
    <property type="molecule type" value="Genomic_DNA"/>
</dbReference>
<keyword evidence="2" id="KW-0238">DNA-binding</keyword>
<organism evidence="5 6">
    <name type="scientific">Actinomadura fibrosa</name>
    <dbReference type="NCBI Taxonomy" id="111802"/>
    <lineage>
        <taxon>Bacteria</taxon>
        <taxon>Bacillati</taxon>
        <taxon>Actinomycetota</taxon>
        <taxon>Actinomycetes</taxon>
        <taxon>Streptosporangiales</taxon>
        <taxon>Thermomonosporaceae</taxon>
        <taxon>Actinomadura</taxon>
    </lineage>
</organism>
<feature type="domain" description="HTH araC/xylS-type" evidence="4">
    <location>
        <begin position="126"/>
        <end position="223"/>
    </location>
</feature>
<name>A0ABW2XEQ9_9ACTN</name>
<evidence type="ECO:0000313" key="6">
    <source>
        <dbReference type="Proteomes" id="UP001597063"/>
    </source>
</evidence>
<accession>A0ABW2XEQ9</accession>
<reference evidence="6" key="1">
    <citation type="journal article" date="2019" name="Int. J. Syst. Evol. Microbiol.">
        <title>The Global Catalogue of Microorganisms (GCM) 10K type strain sequencing project: providing services to taxonomists for standard genome sequencing and annotation.</title>
        <authorList>
            <consortium name="The Broad Institute Genomics Platform"/>
            <consortium name="The Broad Institute Genome Sequencing Center for Infectious Disease"/>
            <person name="Wu L."/>
            <person name="Ma J."/>
        </authorList>
    </citation>
    <scope>NUCLEOTIDE SEQUENCE [LARGE SCALE GENOMIC DNA]</scope>
    <source>
        <strain evidence="6">JCM 9371</strain>
    </source>
</reference>
<evidence type="ECO:0000256" key="2">
    <source>
        <dbReference type="ARBA" id="ARBA00023125"/>
    </source>
</evidence>
<keyword evidence="1" id="KW-0805">Transcription regulation</keyword>
<comment type="caution">
    <text evidence="5">The sequence shown here is derived from an EMBL/GenBank/DDBJ whole genome shotgun (WGS) entry which is preliminary data.</text>
</comment>
<keyword evidence="6" id="KW-1185">Reference proteome</keyword>
<dbReference type="Pfam" id="PF12833">
    <property type="entry name" value="HTH_18"/>
    <property type="match status" value="1"/>
</dbReference>
<dbReference type="PROSITE" id="PS01124">
    <property type="entry name" value="HTH_ARAC_FAMILY_2"/>
    <property type="match status" value="1"/>
</dbReference>
<evidence type="ECO:0000313" key="5">
    <source>
        <dbReference type="EMBL" id="MFD0684477.1"/>
    </source>
</evidence>
<dbReference type="RefSeq" id="WP_131761239.1">
    <property type="nucleotide sequence ID" value="NZ_CAACUY010000154.1"/>
</dbReference>
<gene>
    <name evidence="5" type="ORF">ACFQZM_08225</name>
</gene>
<protein>
    <submittedName>
        <fullName evidence="5">Helix-turn-helix domain-containing protein</fullName>
    </submittedName>
</protein>
<proteinExistence type="predicted"/>
<dbReference type="SMART" id="SM00342">
    <property type="entry name" value="HTH_ARAC"/>
    <property type="match status" value="1"/>
</dbReference>
<sequence length="241" mass="25255">MGIGGGTVSRFGIGAGYAFYRGPSTDGAPHAHAAFQIAIAGRGEVTMVDAAGTRHRAAALLVPPMVRHRLVAAPDLVTYYVDPHCVLADRLRERSPGGIAAVPEMRGLREEEVRPAGARASGVLDGRLVEAMGILAAERVAMPDVAARVGLSPQRLRALARAELGMPLARWRIWQGLGRAAEVLGAGRPPAAAAVAGGFADQAHLHRRMREMIGLTPATVLRLLGGSAAARDVHGDRAVDR</sequence>